<evidence type="ECO:0000259" key="1">
    <source>
        <dbReference type="Pfam" id="PF08295"/>
    </source>
</evidence>
<comment type="caution">
    <text evidence="2">The sequence shown here is derived from an EMBL/GenBank/DDBJ whole genome shotgun (WGS) entry which is preliminary data.</text>
</comment>
<dbReference type="EMBL" id="WHVB01000008">
    <property type="protein sequence ID" value="KAF8480353.1"/>
    <property type="molecule type" value="Genomic_DNA"/>
</dbReference>
<protein>
    <recommendedName>
        <fullName evidence="1">Histone deacetylase interacting domain-containing protein</fullName>
    </recommendedName>
</protein>
<name>A0A9P5MWK1_9AGAM</name>
<dbReference type="InterPro" id="IPR013194">
    <property type="entry name" value="HDAC_interact_dom"/>
</dbReference>
<reference evidence="2" key="1">
    <citation type="submission" date="2019-10" db="EMBL/GenBank/DDBJ databases">
        <authorList>
            <consortium name="DOE Joint Genome Institute"/>
            <person name="Kuo A."/>
            <person name="Miyauchi S."/>
            <person name="Kiss E."/>
            <person name="Drula E."/>
            <person name="Kohler A."/>
            <person name="Sanchez-Garcia M."/>
            <person name="Andreopoulos B."/>
            <person name="Barry K.W."/>
            <person name="Bonito G."/>
            <person name="Buee M."/>
            <person name="Carver A."/>
            <person name="Chen C."/>
            <person name="Cichocki N."/>
            <person name="Clum A."/>
            <person name="Culley D."/>
            <person name="Crous P.W."/>
            <person name="Fauchery L."/>
            <person name="Girlanda M."/>
            <person name="Hayes R."/>
            <person name="Keri Z."/>
            <person name="LaButti K."/>
            <person name="Lipzen A."/>
            <person name="Lombard V."/>
            <person name="Magnuson J."/>
            <person name="Maillard F."/>
            <person name="Morin E."/>
            <person name="Murat C."/>
            <person name="Nolan M."/>
            <person name="Ohm R."/>
            <person name="Pangilinan J."/>
            <person name="Pereira M."/>
            <person name="Perotto S."/>
            <person name="Peter M."/>
            <person name="Riley R."/>
            <person name="Sitrit Y."/>
            <person name="Stielow B."/>
            <person name="Szollosi G."/>
            <person name="Zifcakova L."/>
            <person name="Stursova M."/>
            <person name="Spatafora J.W."/>
            <person name="Tedersoo L."/>
            <person name="Vaario L.-M."/>
            <person name="Yamada A."/>
            <person name="Yan M."/>
            <person name="Wang P."/>
            <person name="Xu J."/>
            <person name="Bruns T."/>
            <person name="Baldrian P."/>
            <person name="Vilgalys R."/>
            <person name="Henrissat B."/>
            <person name="Grigoriev I.V."/>
            <person name="Hibbett D."/>
            <person name="Nagy L.G."/>
            <person name="Martin F.M."/>
        </authorList>
    </citation>
    <scope>NUCLEOTIDE SEQUENCE</scope>
    <source>
        <strain evidence="2">Prilba</strain>
    </source>
</reference>
<dbReference type="AlphaFoldDB" id="A0A9P5MWK1"/>
<gene>
    <name evidence="2" type="ORF">DFH94DRAFT_692674</name>
</gene>
<reference evidence="2" key="2">
    <citation type="journal article" date="2020" name="Nat. Commun.">
        <title>Large-scale genome sequencing of mycorrhizal fungi provides insights into the early evolution of symbiotic traits.</title>
        <authorList>
            <person name="Miyauchi S."/>
            <person name="Kiss E."/>
            <person name="Kuo A."/>
            <person name="Drula E."/>
            <person name="Kohler A."/>
            <person name="Sanchez-Garcia M."/>
            <person name="Morin E."/>
            <person name="Andreopoulos B."/>
            <person name="Barry K.W."/>
            <person name="Bonito G."/>
            <person name="Buee M."/>
            <person name="Carver A."/>
            <person name="Chen C."/>
            <person name="Cichocki N."/>
            <person name="Clum A."/>
            <person name="Culley D."/>
            <person name="Crous P.W."/>
            <person name="Fauchery L."/>
            <person name="Girlanda M."/>
            <person name="Hayes R.D."/>
            <person name="Keri Z."/>
            <person name="LaButti K."/>
            <person name="Lipzen A."/>
            <person name="Lombard V."/>
            <person name="Magnuson J."/>
            <person name="Maillard F."/>
            <person name="Murat C."/>
            <person name="Nolan M."/>
            <person name="Ohm R.A."/>
            <person name="Pangilinan J."/>
            <person name="Pereira M.F."/>
            <person name="Perotto S."/>
            <person name="Peter M."/>
            <person name="Pfister S."/>
            <person name="Riley R."/>
            <person name="Sitrit Y."/>
            <person name="Stielow J.B."/>
            <person name="Szollosi G."/>
            <person name="Zifcakova L."/>
            <person name="Stursova M."/>
            <person name="Spatafora J.W."/>
            <person name="Tedersoo L."/>
            <person name="Vaario L.M."/>
            <person name="Yamada A."/>
            <person name="Yan M."/>
            <person name="Wang P."/>
            <person name="Xu J."/>
            <person name="Bruns T."/>
            <person name="Baldrian P."/>
            <person name="Vilgalys R."/>
            <person name="Dunand C."/>
            <person name="Henrissat B."/>
            <person name="Grigoriev I.V."/>
            <person name="Hibbett D."/>
            <person name="Nagy L.G."/>
            <person name="Martin F.M."/>
        </authorList>
    </citation>
    <scope>NUCLEOTIDE SEQUENCE</scope>
    <source>
        <strain evidence="2">Prilba</strain>
    </source>
</reference>
<evidence type="ECO:0000313" key="2">
    <source>
        <dbReference type="EMBL" id="KAF8480353.1"/>
    </source>
</evidence>
<organism evidence="2 3">
    <name type="scientific">Russula ochroleuca</name>
    <dbReference type="NCBI Taxonomy" id="152965"/>
    <lineage>
        <taxon>Eukaryota</taxon>
        <taxon>Fungi</taxon>
        <taxon>Dikarya</taxon>
        <taxon>Basidiomycota</taxon>
        <taxon>Agaricomycotina</taxon>
        <taxon>Agaricomycetes</taxon>
        <taxon>Russulales</taxon>
        <taxon>Russulaceae</taxon>
        <taxon>Russula</taxon>
    </lineage>
</organism>
<dbReference type="Pfam" id="PF08295">
    <property type="entry name" value="Sin3_corepress"/>
    <property type="match status" value="1"/>
</dbReference>
<keyword evidence="3" id="KW-1185">Reference proteome</keyword>
<feature type="domain" description="Histone deacetylase interacting" evidence="1">
    <location>
        <begin position="2"/>
        <end position="39"/>
    </location>
</feature>
<dbReference type="Proteomes" id="UP000759537">
    <property type="component" value="Unassembled WGS sequence"/>
</dbReference>
<proteinExistence type="predicted"/>
<accession>A0A9P5MWK1</accession>
<dbReference type="OrthoDB" id="10265969at2759"/>
<sequence length="111" mass="12314">MTHEKNLYEEALHRTEEERHGDDFYIDALLRTIGLLQPFGDVGKAVHLWIIMKIYGWEAGLEVLQAMRDTPALACVPPTSLATASTVSTTPILASRLPSSPVSNSLFSFRT</sequence>
<evidence type="ECO:0000313" key="3">
    <source>
        <dbReference type="Proteomes" id="UP000759537"/>
    </source>
</evidence>